<organism evidence="5 6">
    <name type="scientific">Desulfotomaculum copahuensis</name>
    <dbReference type="NCBI Taxonomy" id="1838280"/>
    <lineage>
        <taxon>Bacteria</taxon>
        <taxon>Bacillati</taxon>
        <taxon>Bacillota</taxon>
        <taxon>Clostridia</taxon>
        <taxon>Eubacteriales</taxon>
        <taxon>Desulfotomaculaceae</taxon>
        <taxon>Desulfotomaculum</taxon>
    </lineage>
</organism>
<dbReference type="GO" id="GO:0016616">
    <property type="term" value="F:oxidoreductase activity, acting on the CH-OH group of donors, NAD or NADP as acceptor"/>
    <property type="evidence" value="ECO:0007669"/>
    <property type="project" value="UniProtKB-ARBA"/>
</dbReference>
<comment type="caution">
    <text evidence="5">The sequence shown here is derived from an EMBL/GenBank/DDBJ whole genome shotgun (WGS) entry which is preliminary data.</text>
</comment>
<keyword evidence="2" id="KW-0560">Oxidoreductase</keyword>
<comment type="similarity">
    <text evidence="1 3">Belongs to the short-chain dehydrogenases/reductases (SDR) family.</text>
</comment>
<feature type="domain" description="Ketoreductase" evidence="4">
    <location>
        <begin position="8"/>
        <end position="189"/>
    </location>
</feature>
<dbReference type="Gene3D" id="3.40.50.720">
    <property type="entry name" value="NAD(P)-binding Rossmann-like Domain"/>
    <property type="match status" value="1"/>
</dbReference>
<dbReference type="GO" id="GO:0006633">
    <property type="term" value="P:fatty acid biosynthetic process"/>
    <property type="evidence" value="ECO:0007669"/>
    <property type="project" value="TreeGrafter"/>
</dbReference>
<dbReference type="SUPFAM" id="SSF51735">
    <property type="entry name" value="NAD(P)-binding Rossmann-fold domains"/>
    <property type="match status" value="1"/>
</dbReference>
<reference evidence="5 6" key="1">
    <citation type="submission" date="2016-04" db="EMBL/GenBank/DDBJ databases">
        <authorList>
            <person name="Evans L.H."/>
            <person name="Alamgir A."/>
            <person name="Owens N."/>
            <person name="Weber N.D."/>
            <person name="Virtaneva K."/>
            <person name="Barbian K."/>
            <person name="Babar A."/>
            <person name="Rosenke K."/>
        </authorList>
    </citation>
    <scope>NUCLEOTIDE SEQUENCE [LARGE SCALE GENOMIC DNA]</scope>
    <source>
        <strain evidence="5 6">LMa1</strain>
    </source>
</reference>
<name>A0A1B7LDE4_9FIRM</name>
<evidence type="ECO:0000256" key="2">
    <source>
        <dbReference type="ARBA" id="ARBA00023002"/>
    </source>
</evidence>
<dbReference type="PRINTS" id="PR00080">
    <property type="entry name" value="SDRFAMILY"/>
</dbReference>
<dbReference type="EMBL" id="LYVF01000168">
    <property type="protein sequence ID" value="OAT81128.1"/>
    <property type="molecule type" value="Genomic_DNA"/>
</dbReference>
<dbReference type="PANTHER" id="PTHR42760">
    <property type="entry name" value="SHORT-CHAIN DEHYDROGENASES/REDUCTASES FAMILY MEMBER"/>
    <property type="match status" value="1"/>
</dbReference>
<dbReference type="InterPro" id="IPR002347">
    <property type="entry name" value="SDR_fam"/>
</dbReference>
<evidence type="ECO:0000256" key="1">
    <source>
        <dbReference type="ARBA" id="ARBA00006484"/>
    </source>
</evidence>
<dbReference type="AlphaFoldDB" id="A0A1B7LDE4"/>
<dbReference type="OrthoDB" id="9803333at2"/>
<evidence type="ECO:0000256" key="3">
    <source>
        <dbReference type="RuleBase" id="RU000363"/>
    </source>
</evidence>
<evidence type="ECO:0000259" key="4">
    <source>
        <dbReference type="SMART" id="SM00822"/>
    </source>
</evidence>
<dbReference type="SMART" id="SM00822">
    <property type="entry name" value="PKS_KR"/>
    <property type="match status" value="1"/>
</dbReference>
<dbReference type="Pfam" id="PF00106">
    <property type="entry name" value="adh_short"/>
    <property type="match status" value="1"/>
</dbReference>
<protein>
    <submittedName>
        <fullName evidence="5">3-oxoacyl-ACP reductase</fullName>
    </submittedName>
</protein>
<dbReference type="PRINTS" id="PR00081">
    <property type="entry name" value="GDHRDH"/>
</dbReference>
<dbReference type="InterPro" id="IPR036291">
    <property type="entry name" value="NAD(P)-bd_dom_sf"/>
</dbReference>
<keyword evidence="6" id="KW-1185">Reference proteome</keyword>
<evidence type="ECO:0000313" key="5">
    <source>
        <dbReference type="EMBL" id="OAT81128.1"/>
    </source>
</evidence>
<evidence type="ECO:0000313" key="6">
    <source>
        <dbReference type="Proteomes" id="UP000078532"/>
    </source>
</evidence>
<dbReference type="RefSeq" id="WP_066669168.1">
    <property type="nucleotide sequence ID" value="NZ_LYVF01000168.1"/>
</dbReference>
<dbReference type="InterPro" id="IPR020904">
    <property type="entry name" value="Sc_DH/Rdtase_CS"/>
</dbReference>
<dbReference type="Proteomes" id="UP000078532">
    <property type="component" value="Unassembled WGS sequence"/>
</dbReference>
<dbReference type="PANTHER" id="PTHR42760:SF133">
    <property type="entry name" value="3-OXOACYL-[ACYL-CARRIER-PROTEIN] REDUCTASE"/>
    <property type="match status" value="1"/>
</dbReference>
<accession>A0A1B7LDE4</accession>
<dbReference type="FunFam" id="3.40.50.720:FF:000084">
    <property type="entry name" value="Short-chain dehydrogenase reductase"/>
    <property type="match status" value="1"/>
</dbReference>
<dbReference type="GO" id="GO:0008206">
    <property type="term" value="P:bile acid metabolic process"/>
    <property type="evidence" value="ECO:0007669"/>
    <property type="project" value="UniProtKB-ARBA"/>
</dbReference>
<dbReference type="STRING" id="1838280.A6M21_12025"/>
<sequence length="275" mass="29311">MDLLLKDKNCIITGAGRGIGKATALLFAREGGRVVVSDLDATPATAVVEEIKQAGGRAVACVGDVTAAGFAEKLIKTAVDAFGPVIDVIVNNAGYTWDGVIHKMSDRQWEAMLKVHITAPFRIIRAAAPYIRDVAKKEKEETGRMNTRKIINISSIAGLDGNSGQVNYSSAKAAVVGLTKTLAKEWGAFNVCVNTVAFGFIETRLTQPKEKGDAIKVEDKDISIGIPENARQMFRAMIPLRRAGTPEDAANAILLMASPLADYITGEVLRVTGGL</sequence>
<dbReference type="PROSITE" id="PS00061">
    <property type="entry name" value="ADH_SHORT"/>
    <property type="match status" value="1"/>
</dbReference>
<proteinExistence type="inferred from homology"/>
<dbReference type="GO" id="GO:0048038">
    <property type="term" value="F:quinone binding"/>
    <property type="evidence" value="ECO:0007669"/>
    <property type="project" value="TreeGrafter"/>
</dbReference>
<dbReference type="InterPro" id="IPR057326">
    <property type="entry name" value="KR_dom"/>
</dbReference>
<gene>
    <name evidence="5" type="ORF">A6M21_12025</name>
</gene>